<dbReference type="EMBL" id="KT591491">
    <property type="protein sequence ID" value="ALF00660.1"/>
    <property type="molecule type" value="Genomic_DNA"/>
</dbReference>
<protein>
    <submittedName>
        <fullName evidence="2">Uncharacterized protein</fullName>
    </submittedName>
</protein>
<gene>
    <name evidence="2" type="ORF">SEA_BRICOLE_154</name>
</gene>
<dbReference type="Proteomes" id="UP000221469">
    <property type="component" value="Segment"/>
</dbReference>
<evidence type="ECO:0000313" key="2">
    <source>
        <dbReference type="EMBL" id="ALF00660.1"/>
    </source>
</evidence>
<proteinExistence type="predicted"/>
<reference evidence="2 3" key="1">
    <citation type="submission" date="2015-08" db="EMBL/GenBank/DDBJ databases">
        <authorList>
            <person name="Barekzi N."/>
            <person name="Doss J.H."/>
            <person name="Bluford J."/>
            <person name="Fizer S."/>
            <person name="Garofalo A.E."/>
            <person name="Gasalao M.B."/>
            <person name="Griffin J."/>
            <person name="Henderson C.M."/>
            <person name="Hyre A.N."/>
            <person name="Irons L.B."/>
            <person name="Jafree E."/>
            <person name="Kanda K."/>
            <person name="Matthews D."/>
            <person name="Mclaren B."/>
            <person name="Moriarty A."/>
            <person name="Northam N."/>
            <person name="Ryan M."/>
            <person name="Smith D.E."/>
            <person name="Vanselow D."/>
            <person name="Welch J."/>
            <person name="Gauthier D."/>
            <person name="Anders K.R."/>
            <person name="Bradley K.W."/>
            <person name="Asai D.J."/>
            <person name="Bowman C.A."/>
            <person name="Russell D.A."/>
            <person name="Pope W.H."/>
            <person name="Jacobs-Sera D."/>
            <person name="Hendrix R.W."/>
            <person name="Hatfull G.F."/>
        </authorList>
    </citation>
    <scope>NUCLEOTIDE SEQUENCE [LARGE SCALE GENOMIC DNA]</scope>
</reference>
<evidence type="ECO:0000256" key="1">
    <source>
        <dbReference type="SAM" id="MobiDB-lite"/>
    </source>
</evidence>
<organism evidence="2 3">
    <name type="scientific">Mycobacterium phage Bricole</name>
    <dbReference type="NCBI Taxonomy" id="1718601"/>
    <lineage>
        <taxon>Viruses</taxon>
        <taxon>Duplodnaviria</taxon>
        <taxon>Heunggongvirae</taxon>
        <taxon>Uroviricota</taxon>
        <taxon>Caudoviricetes</taxon>
        <taxon>Vilmaviridae</taxon>
        <taxon>Mclasvirinae</taxon>
        <taxon>Bongovirus</taxon>
        <taxon>Bongovirus bongo</taxon>
    </lineage>
</organism>
<accession>A0A0M4R0C0</accession>
<evidence type="ECO:0000313" key="3">
    <source>
        <dbReference type="Proteomes" id="UP000221469"/>
    </source>
</evidence>
<feature type="region of interest" description="Disordered" evidence="1">
    <location>
        <begin position="1"/>
        <end position="42"/>
    </location>
</feature>
<name>A0A0M4R0C0_9CAUD</name>
<sequence length="42" mass="4920">MYVSNHGRMLGTHGERRLGSRKQLKRSDRRAVRQQLRKGGEL</sequence>